<comment type="caution">
    <text evidence="1">The sequence shown here is derived from an EMBL/GenBank/DDBJ whole genome shotgun (WGS) entry which is preliminary data.</text>
</comment>
<proteinExistence type="predicted"/>
<name>A0A8J5WMT9_ZIZPA</name>
<reference evidence="1" key="2">
    <citation type="submission" date="2021-02" db="EMBL/GenBank/DDBJ databases">
        <authorList>
            <person name="Kimball J.A."/>
            <person name="Haas M.W."/>
            <person name="Macchietto M."/>
            <person name="Kono T."/>
            <person name="Duquette J."/>
            <person name="Shao M."/>
        </authorList>
    </citation>
    <scope>NUCLEOTIDE SEQUENCE</scope>
    <source>
        <tissue evidence="1">Fresh leaf tissue</tissue>
    </source>
</reference>
<sequence>MRWIGCRPTEALYRDCLIHRFMVDQLGYIQWLLALDVEIKSFASAHCITRTKIGLSSISTCMMLMKSRYYLSLSISPSCVGVVKRVIEKMEAISRAIYAAISRAIFLRELSVYFHADFLVAAFYIHRMLTGDWPQRSKLREYST</sequence>
<protein>
    <submittedName>
        <fullName evidence="1">Uncharacterized protein</fullName>
    </submittedName>
</protein>
<organism evidence="1 2">
    <name type="scientific">Zizania palustris</name>
    <name type="common">Northern wild rice</name>
    <dbReference type="NCBI Taxonomy" id="103762"/>
    <lineage>
        <taxon>Eukaryota</taxon>
        <taxon>Viridiplantae</taxon>
        <taxon>Streptophyta</taxon>
        <taxon>Embryophyta</taxon>
        <taxon>Tracheophyta</taxon>
        <taxon>Spermatophyta</taxon>
        <taxon>Magnoliopsida</taxon>
        <taxon>Liliopsida</taxon>
        <taxon>Poales</taxon>
        <taxon>Poaceae</taxon>
        <taxon>BOP clade</taxon>
        <taxon>Oryzoideae</taxon>
        <taxon>Oryzeae</taxon>
        <taxon>Zizaniinae</taxon>
        <taxon>Zizania</taxon>
    </lineage>
</organism>
<gene>
    <name evidence="1" type="ORF">GUJ93_ZPchr0012g19958</name>
</gene>
<dbReference type="AlphaFoldDB" id="A0A8J5WMT9"/>
<dbReference type="Proteomes" id="UP000729402">
    <property type="component" value="Unassembled WGS sequence"/>
</dbReference>
<accession>A0A8J5WMT9</accession>
<keyword evidence="2" id="KW-1185">Reference proteome</keyword>
<reference evidence="1" key="1">
    <citation type="journal article" date="2021" name="bioRxiv">
        <title>Whole Genome Assembly and Annotation of Northern Wild Rice, Zizania palustris L., Supports a Whole Genome Duplication in the Zizania Genus.</title>
        <authorList>
            <person name="Haas M."/>
            <person name="Kono T."/>
            <person name="Macchietto M."/>
            <person name="Millas R."/>
            <person name="McGilp L."/>
            <person name="Shao M."/>
            <person name="Duquette J."/>
            <person name="Hirsch C.N."/>
            <person name="Kimball J."/>
        </authorList>
    </citation>
    <scope>NUCLEOTIDE SEQUENCE</scope>
    <source>
        <tissue evidence="1">Fresh leaf tissue</tissue>
    </source>
</reference>
<dbReference type="EMBL" id="JAAALK010000080">
    <property type="protein sequence ID" value="KAG8092656.1"/>
    <property type="molecule type" value="Genomic_DNA"/>
</dbReference>
<evidence type="ECO:0000313" key="1">
    <source>
        <dbReference type="EMBL" id="KAG8092656.1"/>
    </source>
</evidence>
<evidence type="ECO:0000313" key="2">
    <source>
        <dbReference type="Proteomes" id="UP000729402"/>
    </source>
</evidence>